<keyword evidence="8" id="KW-1185">Reference proteome</keyword>
<organism evidence="7 8">
    <name type="scientific">Embleya scabrispora</name>
    <dbReference type="NCBI Taxonomy" id="159449"/>
    <lineage>
        <taxon>Bacteria</taxon>
        <taxon>Bacillati</taxon>
        <taxon>Actinomycetota</taxon>
        <taxon>Actinomycetes</taxon>
        <taxon>Kitasatosporales</taxon>
        <taxon>Streptomycetaceae</taxon>
        <taxon>Embleya</taxon>
    </lineage>
</organism>
<feature type="domain" description="HpcH/HpaI aldolase/citrate lyase" evidence="6">
    <location>
        <begin position="6"/>
        <end position="217"/>
    </location>
</feature>
<feature type="binding site" evidence="5">
    <location>
        <position position="152"/>
    </location>
    <ligand>
        <name>Mg(2+)</name>
        <dbReference type="ChEBI" id="CHEBI:18420"/>
    </ligand>
</feature>
<evidence type="ECO:0000256" key="1">
    <source>
        <dbReference type="ARBA" id="ARBA00001946"/>
    </source>
</evidence>
<evidence type="ECO:0000256" key="4">
    <source>
        <dbReference type="PIRSR" id="PIRSR015582-1"/>
    </source>
</evidence>
<evidence type="ECO:0000313" key="7">
    <source>
        <dbReference type="EMBL" id="OPC80420.1"/>
    </source>
</evidence>
<feature type="binding site" evidence="4">
    <location>
        <position position="65"/>
    </location>
    <ligand>
        <name>substrate</name>
    </ligand>
</feature>
<proteinExistence type="predicted"/>
<dbReference type="InterPro" id="IPR040442">
    <property type="entry name" value="Pyrv_kinase-like_dom_sf"/>
</dbReference>
<dbReference type="InterPro" id="IPR011206">
    <property type="entry name" value="Citrate_lyase_beta/mcl1/mcl2"/>
</dbReference>
<accession>A0A1T3NUR6</accession>
<dbReference type="STRING" id="159449.B4N89_05190"/>
<dbReference type="EMBL" id="MWQN01000001">
    <property type="protein sequence ID" value="OPC80420.1"/>
    <property type="molecule type" value="Genomic_DNA"/>
</dbReference>
<dbReference type="InterPro" id="IPR005000">
    <property type="entry name" value="Aldolase/citrate-lyase_domain"/>
</dbReference>
<dbReference type="Gene3D" id="3.20.20.60">
    <property type="entry name" value="Phosphoenolpyruvate-binding domains"/>
    <property type="match status" value="1"/>
</dbReference>
<dbReference type="SUPFAM" id="SSF51621">
    <property type="entry name" value="Phosphoenolpyruvate/pyruvate domain"/>
    <property type="match status" value="1"/>
</dbReference>
<dbReference type="GO" id="GO:0000287">
    <property type="term" value="F:magnesium ion binding"/>
    <property type="evidence" value="ECO:0007669"/>
    <property type="project" value="TreeGrafter"/>
</dbReference>
<dbReference type="Pfam" id="PF03328">
    <property type="entry name" value="HpcH_HpaI"/>
    <property type="match status" value="1"/>
</dbReference>
<dbReference type="PIRSF" id="PIRSF015582">
    <property type="entry name" value="Cit_lyase_B"/>
    <property type="match status" value="1"/>
</dbReference>
<comment type="cofactor">
    <cofactor evidence="1">
        <name>Mg(2+)</name>
        <dbReference type="ChEBI" id="CHEBI:18420"/>
    </cofactor>
</comment>
<dbReference type="InterPro" id="IPR015813">
    <property type="entry name" value="Pyrv/PenolPyrv_kinase-like_dom"/>
</dbReference>
<name>A0A1T3NUR6_9ACTN</name>
<comment type="caution">
    <text evidence="7">The sequence shown here is derived from an EMBL/GenBank/DDBJ whole genome shotgun (WGS) entry which is preliminary data.</text>
</comment>
<dbReference type="GO" id="GO:0006107">
    <property type="term" value="P:oxaloacetate metabolic process"/>
    <property type="evidence" value="ECO:0007669"/>
    <property type="project" value="TreeGrafter"/>
</dbReference>
<gene>
    <name evidence="7" type="ORF">B4N89_05190</name>
</gene>
<dbReference type="PANTHER" id="PTHR32308">
    <property type="entry name" value="LYASE BETA SUBUNIT, PUTATIVE (AFU_ORTHOLOGUE AFUA_4G13030)-RELATED"/>
    <property type="match status" value="1"/>
</dbReference>
<keyword evidence="2 5" id="KW-0479">Metal-binding</keyword>
<protein>
    <submittedName>
        <fullName evidence="7">Aldolase</fullName>
    </submittedName>
</protein>
<feature type="binding site" evidence="5">
    <location>
        <position position="128"/>
    </location>
    <ligand>
        <name>Mg(2+)</name>
        <dbReference type="ChEBI" id="CHEBI:18420"/>
    </ligand>
</feature>
<dbReference type="RefSeq" id="WP_078974679.1">
    <property type="nucleotide sequence ID" value="NZ_MWQN01000001.1"/>
</dbReference>
<feature type="binding site" evidence="4">
    <location>
        <position position="128"/>
    </location>
    <ligand>
        <name>substrate</name>
    </ligand>
</feature>
<evidence type="ECO:0000259" key="6">
    <source>
        <dbReference type="Pfam" id="PF03328"/>
    </source>
</evidence>
<reference evidence="7 8" key="1">
    <citation type="submission" date="2017-03" db="EMBL/GenBank/DDBJ databases">
        <title>Draft genome sequence of Streptomyces scabrisporus NF3, endophyte isolated from Amphipterygium adstringens.</title>
        <authorList>
            <person name="Vazquez M."/>
            <person name="Ceapa C.D."/>
            <person name="Rodriguez Luna D."/>
            <person name="Sanchez Esquivel S."/>
        </authorList>
    </citation>
    <scope>NUCLEOTIDE SEQUENCE [LARGE SCALE GENOMIC DNA]</scope>
    <source>
        <strain evidence="7 8">NF3</strain>
    </source>
</reference>
<dbReference type="GO" id="GO:0003824">
    <property type="term" value="F:catalytic activity"/>
    <property type="evidence" value="ECO:0007669"/>
    <property type="project" value="InterPro"/>
</dbReference>
<evidence type="ECO:0000256" key="3">
    <source>
        <dbReference type="ARBA" id="ARBA00022842"/>
    </source>
</evidence>
<evidence type="ECO:0000256" key="2">
    <source>
        <dbReference type="ARBA" id="ARBA00022723"/>
    </source>
</evidence>
<dbReference type="Proteomes" id="UP000190037">
    <property type="component" value="Unassembled WGS sequence"/>
</dbReference>
<evidence type="ECO:0000256" key="5">
    <source>
        <dbReference type="PIRSR" id="PIRSR015582-2"/>
    </source>
</evidence>
<evidence type="ECO:0000313" key="8">
    <source>
        <dbReference type="Proteomes" id="UP000190037"/>
    </source>
</evidence>
<keyword evidence="3 5" id="KW-0460">Magnesium</keyword>
<sequence>MRAHASLLYTPALRVASVAEPGRMRADMLVLDLEDSIHPARKVEAREALAGVDLTRAELPALGLRVNTIATYDGLEDMRFLLDADARIGGVPIDVVFIPKIAGAGDVAIYRSLLSRTSRPPGVCSFIETVDAVENALEIAEVSDGLCFGQADLTAELYAPSEVYLDHARARLCAAASRYRVPAIDTNSFELHDLDLVEAQCRAARSAGFTGKAAIHPRQVDVIAATFAVGADELAEYRRVVADYDSTPYGFAVEKDRVLAPPFVLRARRMLALHTADADAAS</sequence>
<dbReference type="PANTHER" id="PTHR32308:SF0">
    <property type="entry name" value="HPCH_HPAI ALDOLASE_CITRATE LYASE DOMAIN-CONTAINING PROTEIN"/>
    <property type="match status" value="1"/>
</dbReference>
<dbReference type="AlphaFoldDB" id="A0A1T3NUR6"/>
<dbReference type="OrthoDB" id="5172636at2"/>